<proteinExistence type="predicted"/>
<gene>
    <name evidence="1" type="ORF">DPEC_G00109210</name>
</gene>
<dbReference type="EMBL" id="CM055736">
    <property type="protein sequence ID" value="KAJ8006628.1"/>
    <property type="molecule type" value="Genomic_DNA"/>
</dbReference>
<protein>
    <submittedName>
        <fullName evidence="1">Uncharacterized protein</fullName>
    </submittedName>
</protein>
<organism evidence="1 2">
    <name type="scientific">Dallia pectoralis</name>
    <name type="common">Alaska blackfish</name>
    <dbReference type="NCBI Taxonomy" id="75939"/>
    <lineage>
        <taxon>Eukaryota</taxon>
        <taxon>Metazoa</taxon>
        <taxon>Chordata</taxon>
        <taxon>Craniata</taxon>
        <taxon>Vertebrata</taxon>
        <taxon>Euteleostomi</taxon>
        <taxon>Actinopterygii</taxon>
        <taxon>Neopterygii</taxon>
        <taxon>Teleostei</taxon>
        <taxon>Protacanthopterygii</taxon>
        <taxon>Esociformes</taxon>
        <taxon>Umbridae</taxon>
        <taxon>Dallia</taxon>
    </lineage>
</organism>
<sequence length="534" mass="59881">MESTGLEELQLEVIRALCLLPRESLVELCDYLIIAGAEFEHVTKKGRTALITLISNHIQREELEELEDKGMADLLYLQDKISELQIAGKAGTSKQVGEQQDGEEEKIQEGIEALQLQLASAWKQRENNKPDTKGIKSITHTRQSPQNVVHSPALHPWHKDFKIAGQIGEPGQKDKLTFSSLARQIEHGLSKGFPELEIVDAVIRAISPGMHLRSYLEGKTNLTLPTLRRILRCHYLEKSATELYKQLTSEVQGIKETPQNFFIRTFDLRQKILFASQESESGLQYDPGLVQKMFLHTVLTGLQNDNIRRDLQPYLEQADISDELLLERVNTACAYETERQNKKKLSGQQRPVTIHSVQSSDAPAEKNENPPTQQKPKVSPAVLSQLEEIRSEMALLKDLKAEVSHIRESMQQPQHMPRQLPPAGGGDGASGLQFSGQQVQDPAQGYWFTGGPGHRGGTAQYQQRFAPQPSFPLSNRGQRRKCFGCQQSGVEDYCTHCYRCGSSEHFLAGCRARGQRQFGGESLNGGRSLARDRE</sequence>
<keyword evidence="2" id="KW-1185">Reference proteome</keyword>
<reference evidence="1" key="1">
    <citation type="submission" date="2021-05" db="EMBL/GenBank/DDBJ databases">
        <authorList>
            <person name="Pan Q."/>
            <person name="Jouanno E."/>
            <person name="Zahm M."/>
            <person name="Klopp C."/>
            <person name="Cabau C."/>
            <person name="Louis A."/>
            <person name="Berthelot C."/>
            <person name="Parey E."/>
            <person name="Roest Crollius H."/>
            <person name="Montfort J."/>
            <person name="Robinson-Rechavi M."/>
            <person name="Bouchez O."/>
            <person name="Lampietro C."/>
            <person name="Lopez Roques C."/>
            <person name="Donnadieu C."/>
            <person name="Postlethwait J."/>
            <person name="Bobe J."/>
            <person name="Dillon D."/>
            <person name="Chandos A."/>
            <person name="von Hippel F."/>
            <person name="Guiguen Y."/>
        </authorList>
    </citation>
    <scope>NUCLEOTIDE SEQUENCE</scope>
    <source>
        <strain evidence="1">YG-Jan2019</strain>
    </source>
</reference>
<evidence type="ECO:0000313" key="2">
    <source>
        <dbReference type="Proteomes" id="UP001157502"/>
    </source>
</evidence>
<comment type="caution">
    <text evidence="1">The sequence shown here is derived from an EMBL/GenBank/DDBJ whole genome shotgun (WGS) entry which is preliminary data.</text>
</comment>
<accession>A0ACC2GSB6</accession>
<dbReference type="Proteomes" id="UP001157502">
    <property type="component" value="Chromosome 9"/>
</dbReference>
<evidence type="ECO:0000313" key="1">
    <source>
        <dbReference type="EMBL" id="KAJ8006628.1"/>
    </source>
</evidence>
<name>A0ACC2GSB6_DALPE</name>